<proteinExistence type="predicted"/>
<dbReference type="SUPFAM" id="SSF50978">
    <property type="entry name" value="WD40 repeat-like"/>
    <property type="match status" value="1"/>
</dbReference>
<feature type="domain" description="IFT140 first beta-propeller" evidence="1">
    <location>
        <begin position="2"/>
        <end position="126"/>
    </location>
</feature>
<evidence type="ECO:0000259" key="1">
    <source>
        <dbReference type="Pfam" id="PF23383"/>
    </source>
</evidence>
<evidence type="ECO:0000313" key="2">
    <source>
        <dbReference type="EMBL" id="MFH4982508.1"/>
    </source>
</evidence>
<accession>A0ABD6ERC8</accession>
<dbReference type="Pfam" id="PF23383">
    <property type="entry name" value="Beta-prop_IFT140_1st"/>
    <property type="match status" value="1"/>
</dbReference>
<dbReference type="InterPro" id="IPR015943">
    <property type="entry name" value="WD40/YVTN_repeat-like_dom_sf"/>
</dbReference>
<dbReference type="Proteomes" id="UP001608902">
    <property type="component" value="Unassembled WGS sequence"/>
</dbReference>
<organism evidence="2 3">
    <name type="scientific">Gnathostoma spinigerum</name>
    <dbReference type="NCBI Taxonomy" id="75299"/>
    <lineage>
        <taxon>Eukaryota</taxon>
        <taxon>Metazoa</taxon>
        <taxon>Ecdysozoa</taxon>
        <taxon>Nematoda</taxon>
        <taxon>Chromadorea</taxon>
        <taxon>Rhabditida</taxon>
        <taxon>Spirurina</taxon>
        <taxon>Gnathostomatomorpha</taxon>
        <taxon>Gnathostomatoidea</taxon>
        <taxon>Gnathostomatidae</taxon>
        <taxon>Gnathostoma</taxon>
    </lineage>
</organism>
<dbReference type="Gene3D" id="2.130.10.10">
    <property type="entry name" value="YVTN repeat-like/Quinoprotein amine dehydrogenase"/>
    <property type="match status" value="1"/>
</dbReference>
<dbReference type="InterPro" id="IPR036322">
    <property type="entry name" value="WD40_repeat_dom_sf"/>
</dbReference>
<comment type="caution">
    <text evidence="2">The sequence shown here is derived from an EMBL/GenBank/DDBJ whole genome shotgun (WGS) entry which is preliminary data.</text>
</comment>
<gene>
    <name evidence="2" type="ORF">AB6A40_009217</name>
</gene>
<protein>
    <recommendedName>
        <fullName evidence="1">IFT140 first beta-propeller domain-containing protein</fullName>
    </recommendedName>
</protein>
<sequence>MAVLIEQVIKPDIDDTIHERILWQPHGCRLAVTSYNAKVGGEVNFFLHHGGKSEVKPVRRSQARVTQLAWHPKDDLIAIGWNNGYVTLRNLLDESENEFSFDLEKPAALTCLGWNLVGSAIIFADEVIP</sequence>
<dbReference type="InterPro" id="IPR056154">
    <property type="entry name" value="Beta-prop_IFT140_1st"/>
</dbReference>
<reference evidence="2 3" key="1">
    <citation type="submission" date="2024-08" db="EMBL/GenBank/DDBJ databases">
        <title>Gnathostoma spinigerum genome.</title>
        <authorList>
            <person name="Gonzalez-Bertolin B."/>
            <person name="Monzon S."/>
            <person name="Zaballos A."/>
            <person name="Jimenez P."/>
            <person name="Dekumyoy P."/>
            <person name="Varona S."/>
            <person name="Cuesta I."/>
            <person name="Sumanam S."/>
            <person name="Adisakwattana P."/>
            <person name="Gasser R.B."/>
            <person name="Hernandez-Gonzalez A."/>
            <person name="Young N.D."/>
            <person name="Perteguer M.J."/>
        </authorList>
    </citation>
    <scope>NUCLEOTIDE SEQUENCE [LARGE SCALE GENOMIC DNA]</scope>
    <source>
        <strain evidence="2">AL3</strain>
        <tissue evidence="2">Liver</tissue>
    </source>
</reference>
<dbReference type="EMBL" id="JBGFUD010009465">
    <property type="protein sequence ID" value="MFH4982508.1"/>
    <property type="molecule type" value="Genomic_DNA"/>
</dbReference>
<keyword evidence="3" id="KW-1185">Reference proteome</keyword>
<evidence type="ECO:0000313" key="3">
    <source>
        <dbReference type="Proteomes" id="UP001608902"/>
    </source>
</evidence>
<name>A0ABD6ERC8_9BILA</name>
<dbReference type="AlphaFoldDB" id="A0ABD6ERC8"/>